<keyword evidence="2" id="KW-1185">Reference proteome</keyword>
<name>A0A7J5ZZM8_AMEME</name>
<dbReference type="AlphaFoldDB" id="A0A7J5ZZM8"/>
<evidence type="ECO:0000313" key="1">
    <source>
        <dbReference type="EMBL" id="KAF4076084.1"/>
    </source>
</evidence>
<sequence length="77" mass="8360">MAAGDVTQVTARARASRGFKAELGRNSLKFLTDTKLGVVSLRASLTSRLWVQARRTDRVPNASFSICSALVSALLFF</sequence>
<accession>A0A7J5ZZM8</accession>
<gene>
    <name evidence="1" type="ORF">AMELA_G00226430</name>
</gene>
<comment type="caution">
    <text evidence="1">The sequence shown here is derived from an EMBL/GenBank/DDBJ whole genome shotgun (WGS) entry which is preliminary data.</text>
</comment>
<reference evidence="1 2" key="1">
    <citation type="submission" date="2020-02" db="EMBL/GenBank/DDBJ databases">
        <title>A chromosome-scale genome assembly of the black bullhead catfish (Ameiurus melas).</title>
        <authorList>
            <person name="Wen M."/>
            <person name="Zham M."/>
            <person name="Cabau C."/>
            <person name="Klopp C."/>
            <person name="Donnadieu C."/>
            <person name="Roques C."/>
            <person name="Bouchez O."/>
            <person name="Lampietro C."/>
            <person name="Jouanno E."/>
            <person name="Herpin A."/>
            <person name="Louis A."/>
            <person name="Berthelot C."/>
            <person name="Parey E."/>
            <person name="Roest-Crollius H."/>
            <person name="Braasch I."/>
            <person name="Postlethwait J."/>
            <person name="Robinson-Rechavi M."/>
            <person name="Echchiki A."/>
            <person name="Begum T."/>
            <person name="Montfort J."/>
            <person name="Schartl M."/>
            <person name="Bobe J."/>
            <person name="Guiguen Y."/>
        </authorList>
    </citation>
    <scope>NUCLEOTIDE SEQUENCE [LARGE SCALE GENOMIC DNA]</scope>
    <source>
        <strain evidence="1">M_S1</strain>
        <tissue evidence="1">Blood</tissue>
    </source>
</reference>
<evidence type="ECO:0000313" key="2">
    <source>
        <dbReference type="Proteomes" id="UP000593565"/>
    </source>
</evidence>
<dbReference type="Proteomes" id="UP000593565">
    <property type="component" value="Unassembled WGS sequence"/>
</dbReference>
<protein>
    <submittedName>
        <fullName evidence="1">Uncharacterized protein</fullName>
    </submittedName>
</protein>
<proteinExistence type="predicted"/>
<organism evidence="1 2">
    <name type="scientific">Ameiurus melas</name>
    <name type="common">Black bullhead</name>
    <name type="synonym">Silurus melas</name>
    <dbReference type="NCBI Taxonomy" id="219545"/>
    <lineage>
        <taxon>Eukaryota</taxon>
        <taxon>Metazoa</taxon>
        <taxon>Chordata</taxon>
        <taxon>Craniata</taxon>
        <taxon>Vertebrata</taxon>
        <taxon>Euteleostomi</taxon>
        <taxon>Actinopterygii</taxon>
        <taxon>Neopterygii</taxon>
        <taxon>Teleostei</taxon>
        <taxon>Ostariophysi</taxon>
        <taxon>Siluriformes</taxon>
        <taxon>Ictaluridae</taxon>
        <taxon>Ameiurus</taxon>
    </lineage>
</organism>
<dbReference type="EMBL" id="JAAGNN010000020">
    <property type="protein sequence ID" value="KAF4076084.1"/>
    <property type="molecule type" value="Genomic_DNA"/>
</dbReference>